<evidence type="ECO:0000256" key="2">
    <source>
        <dbReference type="ARBA" id="ARBA00022448"/>
    </source>
</evidence>
<keyword evidence="2" id="KW-0813">Transport</keyword>
<evidence type="ECO:0000259" key="11">
    <source>
        <dbReference type="PROSITE" id="PS50192"/>
    </source>
</evidence>
<dbReference type="Gene3D" id="1.20.5.110">
    <property type="match status" value="1"/>
</dbReference>
<dbReference type="GO" id="GO:0015031">
    <property type="term" value="P:protein transport"/>
    <property type="evidence" value="ECO:0007669"/>
    <property type="project" value="UniProtKB-KW"/>
</dbReference>
<evidence type="ECO:0000313" key="12">
    <source>
        <dbReference type="EMBL" id="ODV86966.1"/>
    </source>
</evidence>
<dbReference type="InterPro" id="IPR000727">
    <property type="entry name" value="T_SNARE_dom"/>
</dbReference>
<dbReference type="PROSITE" id="PS50192">
    <property type="entry name" value="T_SNARE"/>
    <property type="match status" value="1"/>
</dbReference>
<proteinExistence type="predicted"/>
<accession>A0A1E4T5E4</accession>
<keyword evidence="4" id="KW-0653">Protein transport</keyword>
<keyword evidence="13" id="KW-1185">Reference proteome</keyword>
<dbReference type="CDD" id="cd15853">
    <property type="entry name" value="SNARE_Bet1"/>
    <property type="match status" value="1"/>
</dbReference>
<protein>
    <recommendedName>
        <fullName evidence="11">t-SNARE coiled-coil homology domain-containing protein</fullName>
    </recommendedName>
</protein>
<sequence length="185" mass="21008">MSSSRYSSKVHQREGRTSLFTTTQQQALSASQSPTRSNQFYQQPISSANSQTSISSINHQQSRHIINDESSFIRSSSPYENSNTPKKDYNASLLSQLESQNDETVSIMGSKISALKNLSLKMGDEINKSKLNLNSFGGDMESTMNNVKGNFKRMIIMADKTGISWKIWLLFFGVIFFVFFWVWIF</sequence>
<keyword evidence="3 10" id="KW-0812">Transmembrane</keyword>
<evidence type="ECO:0000256" key="7">
    <source>
        <dbReference type="ARBA" id="ARBA00023136"/>
    </source>
</evidence>
<comment type="subcellular location">
    <subcellularLocation>
        <location evidence="8">Endomembrane system</location>
        <topology evidence="8">Single-pass type IV membrane protein</topology>
    </subcellularLocation>
    <subcellularLocation>
        <location evidence="1">Golgi apparatus membrane</location>
    </subcellularLocation>
</comment>
<evidence type="ECO:0000256" key="5">
    <source>
        <dbReference type="ARBA" id="ARBA00022989"/>
    </source>
</evidence>
<evidence type="ECO:0000256" key="4">
    <source>
        <dbReference type="ARBA" id="ARBA00022927"/>
    </source>
</evidence>
<dbReference type="AlphaFoldDB" id="A0A1E4T5E4"/>
<organism evidence="12 13">
    <name type="scientific">[Candida] arabinofermentans NRRL YB-2248</name>
    <dbReference type="NCBI Taxonomy" id="983967"/>
    <lineage>
        <taxon>Eukaryota</taxon>
        <taxon>Fungi</taxon>
        <taxon>Dikarya</taxon>
        <taxon>Ascomycota</taxon>
        <taxon>Saccharomycotina</taxon>
        <taxon>Pichiomycetes</taxon>
        <taxon>Pichiales</taxon>
        <taxon>Pichiaceae</taxon>
        <taxon>Ogataea</taxon>
        <taxon>Ogataea/Candida clade</taxon>
    </lineage>
</organism>
<dbReference type="OrthoDB" id="261831at2759"/>
<feature type="compositionally biased region" description="Low complexity" evidence="9">
    <location>
        <begin position="17"/>
        <end position="33"/>
    </location>
</feature>
<feature type="region of interest" description="Disordered" evidence="9">
    <location>
        <begin position="1"/>
        <end position="38"/>
    </location>
</feature>
<dbReference type="EMBL" id="KV453849">
    <property type="protein sequence ID" value="ODV86966.1"/>
    <property type="molecule type" value="Genomic_DNA"/>
</dbReference>
<gene>
    <name evidence="12" type="ORF">CANARDRAFT_27307</name>
</gene>
<feature type="transmembrane region" description="Helical" evidence="10">
    <location>
        <begin position="163"/>
        <end position="184"/>
    </location>
</feature>
<evidence type="ECO:0000313" key="13">
    <source>
        <dbReference type="Proteomes" id="UP000094801"/>
    </source>
</evidence>
<keyword evidence="5 10" id="KW-1133">Transmembrane helix</keyword>
<dbReference type="STRING" id="983967.A0A1E4T5E4"/>
<keyword evidence="7 10" id="KW-0472">Membrane</keyword>
<evidence type="ECO:0000256" key="8">
    <source>
        <dbReference type="ARBA" id="ARBA00046280"/>
    </source>
</evidence>
<dbReference type="PANTHER" id="PTHR12791">
    <property type="entry name" value="GOLGI SNARE BET1-RELATED"/>
    <property type="match status" value="1"/>
</dbReference>
<evidence type="ECO:0000256" key="10">
    <source>
        <dbReference type="SAM" id="Phobius"/>
    </source>
</evidence>
<reference evidence="13" key="1">
    <citation type="submission" date="2016-04" db="EMBL/GenBank/DDBJ databases">
        <title>Comparative genomics of biotechnologically important yeasts.</title>
        <authorList>
            <consortium name="DOE Joint Genome Institute"/>
            <person name="Riley R."/>
            <person name="Haridas S."/>
            <person name="Wolfe K.H."/>
            <person name="Lopes M.R."/>
            <person name="Hittinger C.T."/>
            <person name="Goker M."/>
            <person name="Salamov A."/>
            <person name="Wisecaver J."/>
            <person name="Long T.M."/>
            <person name="Aerts A.L."/>
            <person name="Barry K."/>
            <person name="Choi C."/>
            <person name="Clum A."/>
            <person name="Coughlan A.Y."/>
            <person name="Deshpande S."/>
            <person name="Douglass A.P."/>
            <person name="Hanson S.J."/>
            <person name="Klenk H.-P."/>
            <person name="Labutti K."/>
            <person name="Lapidus A."/>
            <person name="Lindquist E."/>
            <person name="Lipzen A."/>
            <person name="Meier-Kolthoff J.P."/>
            <person name="Ohm R.A."/>
            <person name="Otillar R.P."/>
            <person name="Pangilinan J."/>
            <person name="Peng Y."/>
            <person name="Rokas A."/>
            <person name="Rosa C.A."/>
            <person name="Scheuner C."/>
            <person name="Sibirny A.A."/>
            <person name="Slot J.C."/>
            <person name="Stielow J.B."/>
            <person name="Sun H."/>
            <person name="Kurtzman C.P."/>
            <person name="Blackwell M."/>
            <person name="Grigoriev I.V."/>
            <person name="Jeffries T.W."/>
        </authorList>
    </citation>
    <scope>NUCLEOTIDE SEQUENCE [LARGE SCALE GENOMIC DNA]</scope>
    <source>
        <strain evidence="13">NRRL YB-2248</strain>
    </source>
</reference>
<dbReference type="SUPFAM" id="SSF58038">
    <property type="entry name" value="SNARE fusion complex"/>
    <property type="match status" value="1"/>
</dbReference>
<dbReference type="InterPro" id="IPR039899">
    <property type="entry name" value="BET1_SNARE"/>
</dbReference>
<dbReference type="GO" id="GO:0000139">
    <property type="term" value="C:Golgi membrane"/>
    <property type="evidence" value="ECO:0007669"/>
    <property type="project" value="UniProtKB-SubCell"/>
</dbReference>
<evidence type="ECO:0000256" key="6">
    <source>
        <dbReference type="ARBA" id="ARBA00023034"/>
    </source>
</evidence>
<evidence type="ECO:0000256" key="1">
    <source>
        <dbReference type="ARBA" id="ARBA00004394"/>
    </source>
</evidence>
<evidence type="ECO:0000256" key="3">
    <source>
        <dbReference type="ARBA" id="ARBA00022692"/>
    </source>
</evidence>
<evidence type="ECO:0000256" key="9">
    <source>
        <dbReference type="SAM" id="MobiDB-lite"/>
    </source>
</evidence>
<feature type="domain" description="T-SNARE coiled-coil homology" evidence="11">
    <location>
        <begin position="95"/>
        <end position="157"/>
    </location>
</feature>
<dbReference type="Proteomes" id="UP000094801">
    <property type="component" value="Unassembled WGS sequence"/>
</dbReference>
<name>A0A1E4T5E4_9ASCO</name>
<keyword evidence="6" id="KW-0333">Golgi apparatus</keyword>